<reference evidence="3" key="1">
    <citation type="submission" date="2022-06" db="EMBL/GenBank/DDBJ databases">
        <title>Gracilimonas sp. CAU 1638 isolated from sea sediment.</title>
        <authorList>
            <person name="Kim W."/>
        </authorList>
    </citation>
    <scope>NUCLEOTIDE SEQUENCE</scope>
    <source>
        <strain evidence="3">CAU 1638</strain>
    </source>
</reference>
<dbReference type="EMBL" id="JANDBC010000001">
    <property type="protein sequence ID" value="MCP9291604.1"/>
    <property type="molecule type" value="Genomic_DNA"/>
</dbReference>
<feature type="domain" description="EamA" evidence="2">
    <location>
        <begin position="159"/>
        <end position="292"/>
    </location>
</feature>
<feature type="domain" description="EamA" evidence="2">
    <location>
        <begin position="10"/>
        <end position="143"/>
    </location>
</feature>
<dbReference type="Proteomes" id="UP001139125">
    <property type="component" value="Unassembled WGS sequence"/>
</dbReference>
<protein>
    <submittedName>
        <fullName evidence="3">DMT family transporter</fullName>
    </submittedName>
</protein>
<dbReference type="AlphaFoldDB" id="A0A9X2L3I7"/>
<keyword evidence="4" id="KW-1185">Reference proteome</keyword>
<dbReference type="PANTHER" id="PTHR22911">
    <property type="entry name" value="ACYL-MALONYL CONDENSING ENZYME-RELATED"/>
    <property type="match status" value="1"/>
</dbReference>
<organism evidence="3 4">
    <name type="scientific">Gracilimonas sediminicola</name>
    <dbReference type="NCBI Taxonomy" id="2952158"/>
    <lineage>
        <taxon>Bacteria</taxon>
        <taxon>Pseudomonadati</taxon>
        <taxon>Balneolota</taxon>
        <taxon>Balneolia</taxon>
        <taxon>Balneolales</taxon>
        <taxon>Balneolaceae</taxon>
        <taxon>Gracilimonas</taxon>
    </lineage>
</organism>
<evidence type="ECO:0000256" key="1">
    <source>
        <dbReference type="SAM" id="Phobius"/>
    </source>
</evidence>
<dbReference type="RefSeq" id="WP_255134467.1">
    <property type="nucleotide sequence ID" value="NZ_JANDBC010000001.1"/>
</dbReference>
<dbReference type="Pfam" id="PF00892">
    <property type="entry name" value="EamA"/>
    <property type="match status" value="2"/>
</dbReference>
<name>A0A9X2L3I7_9BACT</name>
<dbReference type="GO" id="GO:0016020">
    <property type="term" value="C:membrane"/>
    <property type="evidence" value="ECO:0007669"/>
    <property type="project" value="InterPro"/>
</dbReference>
<dbReference type="PANTHER" id="PTHR22911:SF76">
    <property type="entry name" value="EAMA DOMAIN-CONTAINING PROTEIN"/>
    <property type="match status" value="1"/>
</dbReference>
<feature type="transmembrane region" description="Helical" evidence="1">
    <location>
        <begin position="275"/>
        <end position="293"/>
    </location>
</feature>
<keyword evidence="1" id="KW-1133">Transmembrane helix</keyword>
<feature type="transmembrane region" description="Helical" evidence="1">
    <location>
        <begin position="215"/>
        <end position="233"/>
    </location>
</feature>
<comment type="caution">
    <text evidence="3">The sequence shown here is derived from an EMBL/GenBank/DDBJ whole genome shotgun (WGS) entry which is preliminary data.</text>
</comment>
<feature type="transmembrane region" description="Helical" evidence="1">
    <location>
        <begin position="158"/>
        <end position="177"/>
    </location>
</feature>
<feature type="transmembrane region" description="Helical" evidence="1">
    <location>
        <begin position="12"/>
        <end position="31"/>
    </location>
</feature>
<evidence type="ECO:0000259" key="2">
    <source>
        <dbReference type="Pfam" id="PF00892"/>
    </source>
</evidence>
<dbReference type="InterPro" id="IPR000620">
    <property type="entry name" value="EamA_dom"/>
</dbReference>
<dbReference type="SUPFAM" id="SSF103481">
    <property type="entry name" value="Multidrug resistance efflux transporter EmrE"/>
    <property type="match status" value="2"/>
</dbReference>
<keyword evidence="1" id="KW-0472">Membrane</keyword>
<dbReference type="InterPro" id="IPR037185">
    <property type="entry name" value="EmrE-like"/>
</dbReference>
<gene>
    <name evidence="3" type="ORF">NM125_08420</name>
</gene>
<feature type="transmembrane region" description="Helical" evidence="1">
    <location>
        <begin position="77"/>
        <end position="96"/>
    </location>
</feature>
<feature type="transmembrane region" description="Helical" evidence="1">
    <location>
        <begin position="128"/>
        <end position="146"/>
    </location>
</feature>
<sequence>MSQDYSKAKVYLILIVGLTTFGFAPILVKFATEHSALLLVAIRTVGAFLMLLPFYIYQKKSDKYDVKPVGNETKWMAFAGIALGLHFILWISSLYYTSVASASVLVTIHPIMLIVAERVLYKMEFAPTVWIGVFIAFAGSVLLGISDYNTESTFANPLLGNAMAFGAAAIFAVYFLIGRKIRQNRSWLGYVFPVYGYAAATCVVILLIVEGIPQHISPVVIWVGLGLAIGPQLMGHGSLNYAVKFVSPTLLSTLILTEPVFATVLAFFILGELPAILSFVAIFVTLVGVVLTWKKKPKHKREIEE</sequence>
<evidence type="ECO:0000313" key="4">
    <source>
        <dbReference type="Proteomes" id="UP001139125"/>
    </source>
</evidence>
<evidence type="ECO:0000313" key="3">
    <source>
        <dbReference type="EMBL" id="MCP9291604.1"/>
    </source>
</evidence>
<feature type="transmembrane region" description="Helical" evidence="1">
    <location>
        <begin position="37"/>
        <end position="57"/>
    </location>
</feature>
<accession>A0A9X2L3I7</accession>
<proteinExistence type="predicted"/>
<feature type="transmembrane region" description="Helical" evidence="1">
    <location>
        <begin position="189"/>
        <end position="209"/>
    </location>
</feature>
<feature type="transmembrane region" description="Helical" evidence="1">
    <location>
        <begin position="245"/>
        <end position="269"/>
    </location>
</feature>
<keyword evidence="1" id="KW-0812">Transmembrane</keyword>